<proteinExistence type="predicted"/>
<name>A0A3D3R7F8_9PLAN</name>
<evidence type="ECO:0000313" key="1">
    <source>
        <dbReference type="EMBL" id="HCO23992.1"/>
    </source>
</evidence>
<reference evidence="1 2" key="1">
    <citation type="journal article" date="2018" name="Nat. Biotechnol.">
        <title>A standardized bacterial taxonomy based on genome phylogeny substantially revises the tree of life.</title>
        <authorList>
            <person name="Parks D.H."/>
            <person name="Chuvochina M."/>
            <person name="Waite D.W."/>
            <person name="Rinke C."/>
            <person name="Skarshewski A."/>
            <person name="Chaumeil P.A."/>
            <person name="Hugenholtz P."/>
        </authorList>
    </citation>
    <scope>NUCLEOTIDE SEQUENCE [LARGE SCALE GENOMIC DNA]</scope>
    <source>
        <strain evidence="1">UBA9375</strain>
    </source>
</reference>
<gene>
    <name evidence="1" type="ORF">DIT97_13430</name>
</gene>
<accession>A0A3D3R7F8</accession>
<dbReference type="AlphaFoldDB" id="A0A3D3R7F8"/>
<evidence type="ECO:0008006" key="3">
    <source>
        <dbReference type="Google" id="ProtNLM"/>
    </source>
</evidence>
<dbReference type="Proteomes" id="UP000263642">
    <property type="component" value="Unassembled WGS sequence"/>
</dbReference>
<dbReference type="SUPFAM" id="SSF53649">
    <property type="entry name" value="Alkaline phosphatase-like"/>
    <property type="match status" value="1"/>
</dbReference>
<dbReference type="Pfam" id="PF07394">
    <property type="entry name" value="DUF1501"/>
    <property type="match status" value="1"/>
</dbReference>
<dbReference type="InterPro" id="IPR010869">
    <property type="entry name" value="DUF1501"/>
</dbReference>
<organism evidence="1 2">
    <name type="scientific">Gimesia maris</name>
    <dbReference type="NCBI Taxonomy" id="122"/>
    <lineage>
        <taxon>Bacteria</taxon>
        <taxon>Pseudomonadati</taxon>
        <taxon>Planctomycetota</taxon>
        <taxon>Planctomycetia</taxon>
        <taxon>Planctomycetales</taxon>
        <taxon>Planctomycetaceae</taxon>
        <taxon>Gimesia</taxon>
    </lineage>
</organism>
<comment type="caution">
    <text evidence="1">The sequence shown here is derived from an EMBL/GenBank/DDBJ whole genome shotgun (WGS) entry which is preliminary data.</text>
</comment>
<dbReference type="PANTHER" id="PTHR43737:SF1">
    <property type="entry name" value="DUF1501 DOMAIN-CONTAINING PROTEIN"/>
    <property type="match status" value="1"/>
</dbReference>
<dbReference type="PANTHER" id="PTHR43737">
    <property type="entry name" value="BLL7424 PROTEIN"/>
    <property type="match status" value="1"/>
</dbReference>
<sequence>MTEVFKNGMCAPHLLNRRQALQVGVGLFGLNLPQVLQASAGPDKPDLSCIFIFLAGGPSHFETFDPKPNAPVEIRGPWKPTSTNVPGTQICEKLPLLATRMDKVAIIRSWQGKSGSHSTGSQHVASGFAPPGKQYFPNFGCLVSALYGSRVPGVPPHLGIPVAARYTDPPGYLGTAYSAFDLKGDPQKPDMELGGLNLSRTRFENRLSMLDQLENLSRLHDVKNSQLESVDKFTDEAIAMLTSGVMQKAVNLNDEPLNTRKRYLDNIYGRRVLLARRLIEAGARFVTINQAVQGGLFGNAKTNGTWDNHGWLFDSMMSFAGRPAGMPDNKRWHSYAGPGNLPQLDMSLSALLDDLEDRGLLDTTLVIAMGEFGRTPKINATAGRDHYPNAGSVLMAGGPVQRGVVIGATDRKGSLPSTRPWRPEDIATSIYHALGINSHQTYFPRLPRPTPIANGEIIEGLF</sequence>
<dbReference type="EMBL" id="DQAY01000076">
    <property type="protein sequence ID" value="HCO23992.1"/>
    <property type="molecule type" value="Genomic_DNA"/>
</dbReference>
<protein>
    <recommendedName>
        <fullName evidence="3">DUF1501 domain-containing protein</fullName>
    </recommendedName>
</protein>
<dbReference type="InterPro" id="IPR017850">
    <property type="entry name" value="Alkaline_phosphatase_core_sf"/>
</dbReference>
<evidence type="ECO:0000313" key="2">
    <source>
        <dbReference type="Proteomes" id="UP000263642"/>
    </source>
</evidence>